<dbReference type="InterPro" id="IPR027051">
    <property type="entry name" value="XdhC_Rossmann_dom"/>
</dbReference>
<dbReference type="Gene3D" id="3.40.50.720">
    <property type="entry name" value="NAD(P)-binding Rossmann-like Domain"/>
    <property type="match status" value="1"/>
</dbReference>
<protein>
    <submittedName>
        <fullName evidence="3">Xanthine dehydrogenase accessory protein XdhC</fullName>
    </submittedName>
</protein>
<keyword evidence="4" id="KW-1185">Reference proteome</keyword>
<feature type="domain" description="XdhC Rossmann" evidence="2">
    <location>
        <begin position="124"/>
        <end position="272"/>
    </location>
</feature>
<dbReference type="STRING" id="1219032.GCA_001515545_01958"/>
<dbReference type="Pfam" id="PF13478">
    <property type="entry name" value="XdhC_C"/>
    <property type="match status" value="1"/>
</dbReference>
<dbReference type="EMBL" id="PDEA01000001">
    <property type="protein sequence ID" value="PEH91193.1"/>
    <property type="molecule type" value="Genomic_DNA"/>
</dbReference>
<dbReference type="GeneID" id="80802764"/>
<dbReference type="OrthoDB" id="61481at2"/>
<evidence type="ECO:0000259" key="1">
    <source>
        <dbReference type="Pfam" id="PF02625"/>
    </source>
</evidence>
<dbReference type="InterPro" id="IPR014308">
    <property type="entry name" value="Xanthine_DH_XdhC"/>
</dbReference>
<reference evidence="4" key="1">
    <citation type="submission" date="2017-09" db="EMBL/GenBank/DDBJ databases">
        <title>FDA dAtabase for Regulatory Grade micrObial Sequences (FDA-ARGOS): Supporting development and validation of Infectious Disease Dx tests.</title>
        <authorList>
            <person name="Minogue T."/>
            <person name="Wolcott M."/>
            <person name="Wasieloski L."/>
            <person name="Aguilar W."/>
            <person name="Moore D."/>
            <person name="Tallon L."/>
            <person name="Sadzewicz L."/>
            <person name="Ott S."/>
            <person name="Zhao X."/>
            <person name="Nagaraj S."/>
            <person name="Vavikolanu K."/>
            <person name="Aluvathingal J."/>
            <person name="Nadendla S."/>
            <person name="Sichtig H."/>
        </authorList>
    </citation>
    <scope>NUCLEOTIDE SEQUENCE [LARGE SCALE GENOMIC DNA]</scope>
    <source>
        <strain evidence="4">FDAARGOS_394</strain>
    </source>
</reference>
<dbReference type="Proteomes" id="UP000220246">
    <property type="component" value="Unassembled WGS sequence"/>
</dbReference>
<dbReference type="PANTHER" id="PTHR30388:SF6">
    <property type="entry name" value="XANTHINE DEHYDROGENASE SUBUNIT A-RELATED"/>
    <property type="match status" value="1"/>
</dbReference>
<evidence type="ECO:0000313" key="3">
    <source>
        <dbReference type="EMBL" id="PEH91193.1"/>
    </source>
</evidence>
<gene>
    <name evidence="3" type="primary">xdhC</name>
    <name evidence="3" type="ORF">CRM82_19215</name>
</gene>
<dbReference type="RefSeq" id="WP_066536679.1">
    <property type="nucleotide sequence ID" value="NZ_DALZQJ010000026.1"/>
</dbReference>
<dbReference type="InterPro" id="IPR003777">
    <property type="entry name" value="XdhC_CoxI"/>
</dbReference>
<name>A0A2A7V119_COMTR</name>
<comment type="caution">
    <text evidence="3">The sequence shown here is derived from an EMBL/GenBank/DDBJ whole genome shotgun (WGS) entry which is preliminary data.</text>
</comment>
<dbReference type="NCBIfam" id="TIGR02964">
    <property type="entry name" value="xanthine_xdhC"/>
    <property type="match status" value="1"/>
</dbReference>
<feature type="domain" description="XdhC- CoxI" evidence="1">
    <location>
        <begin position="15"/>
        <end position="85"/>
    </location>
</feature>
<dbReference type="AlphaFoldDB" id="A0A2A7V119"/>
<dbReference type="PANTHER" id="PTHR30388">
    <property type="entry name" value="ALDEHYDE OXIDOREDUCTASE MOLYBDENUM COFACTOR ASSEMBLY PROTEIN"/>
    <property type="match status" value="1"/>
</dbReference>
<organism evidence="3 4">
    <name type="scientific">Comamonas terrigena</name>
    <dbReference type="NCBI Taxonomy" id="32013"/>
    <lineage>
        <taxon>Bacteria</taxon>
        <taxon>Pseudomonadati</taxon>
        <taxon>Pseudomonadota</taxon>
        <taxon>Betaproteobacteria</taxon>
        <taxon>Burkholderiales</taxon>
        <taxon>Comamonadaceae</taxon>
        <taxon>Comamonas</taxon>
    </lineage>
</organism>
<evidence type="ECO:0000259" key="2">
    <source>
        <dbReference type="Pfam" id="PF13478"/>
    </source>
</evidence>
<dbReference type="SUPFAM" id="SSF51735">
    <property type="entry name" value="NAD(P)-binding Rossmann-fold domains"/>
    <property type="match status" value="1"/>
</dbReference>
<accession>A0A2A7V119</accession>
<sequence length="281" mass="29372">MTVRDAWTQLQAAVAHGPVCLVQVQQVQGSAPREVGAWMAVSVGLAPGSLHGLVGSIGGGHLEYQAMAHAQQVLAGRQPHGVQRYALGPSLGQCCGGVVHLAYRVVGVQDLPSLQLRQARRLPVAVFGAGHVGQALVAALQRLPCSIVWVDSRPGLWPDSAVADACTTLVQSDPVQDAVADLPAGSRVVILTHSHVEDWDISAACLARQREAGDLPFVGLIGSASKWASFRRRLLERGFDAAAVDAVQCPVGIPGIAGKEPEVIAVAIAAQLMQTRALEPS</sequence>
<dbReference type="Pfam" id="PF02625">
    <property type="entry name" value="XdhC_CoxI"/>
    <property type="match status" value="1"/>
</dbReference>
<dbReference type="InterPro" id="IPR036291">
    <property type="entry name" value="NAD(P)-bd_dom_sf"/>
</dbReference>
<proteinExistence type="predicted"/>
<evidence type="ECO:0000313" key="4">
    <source>
        <dbReference type="Proteomes" id="UP000220246"/>
    </source>
</evidence>
<dbReference type="InterPro" id="IPR052698">
    <property type="entry name" value="MoCofactor_Util/Proc"/>
</dbReference>